<dbReference type="Proteomes" id="UP000075420">
    <property type="component" value="Unassembled WGS sequence"/>
</dbReference>
<comment type="caution">
    <text evidence="1">The sequence shown here is derived from an EMBL/GenBank/DDBJ whole genome shotgun (WGS) entry which is preliminary data.</text>
</comment>
<evidence type="ECO:0000313" key="2">
    <source>
        <dbReference type="Proteomes" id="UP000075420"/>
    </source>
</evidence>
<proteinExistence type="predicted"/>
<sequence>MQVYGMDPYFLFLARRLSATPYVYAYDLNVSAALHGGSGARPDAPARQRILDMQRRHERDLLARMRERPPGAFVFIEHAPMTSFWDDGPRDFEASCPEAAAWVLEHYREAVRFGVVRVFLPRAAGEGITAPQGSRDGAAARTPR</sequence>
<gene>
    <name evidence="1" type="ORF">BE08_02995</name>
</gene>
<name>A0A150PDJ4_SORCE</name>
<evidence type="ECO:0000313" key="1">
    <source>
        <dbReference type="EMBL" id="KYF53745.1"/>
    </source>
</evidence>
<organism evidence="1 2">
    <name type="scientific">Sorangium cellulosum</name>
    <name type="common">Polyangium cellulosum</name>
    <dbReference type="NCBI Taxonomy" id="56"/>
    <lineage>
        <taxon>Bacteria</taxon>
        <taxon>Pseudomonadati</taxon>
        <taxon>Myxococcota</taxon>
        <taxon>Polyangia</taxon>
        <taxon>Polyangiales</taxon>
        <taxon>Polyangiaceae</taxon>
        <taxon>Sorangium</taxon>
    </lineage>
</organism>
<accession>A0A150PDJ4</accession>
<dbReference type="AlphaFoldDB" id="A0A150PDJ4"/>
<dbReference type="EMBL" id="JELY01002055">
    <property type="protein sequence ID" value="KYF53745.1"/>
    <property type="molecule type" value="Genomic_DNA"/>
</dbReference>
<protein>
    <submittedName>
        <fullName evidence="1">Uncharacterized protein</fullName>
    </submittedName>
</protein>
<reference evidence="1 2" key="1">
    <citation type="submission" date="2014-02" db="EMBL/GenBank/DDBJ databases">
        <title>The small core and large imbalanced accessory genome model reveals a collaborative survival strategy of Sorangium cellulosum strains in nature.</title>
        <authorList>
            <person name="Han K."/>
            <person name="Peng R."/>
            <person name="Blom J."/>
            <person name="Li Y.-Z."/>
        </authorList>
    </citation>
    <scope>NUCLEOTIDE SEQUENCE [LARGE SCALE GENOMIC DNA]</scope>
    <source>
        <strain evidence="1 2">So0157-25</strain>
    </source>
</reference>